<feature type="region of interest" description="Disordered" evidence="2">
    <location>
        <begin position="828"/>
        <end position="847"/>
    </location>
</feature>
<keyword evidence="1" id="KW-0175">Coiled coil</keyword>
<feature type="region of interest" description="Disordered" evidence="2">
    <location>
        <begin position="319"/>
        <end position="341"/>
    </location>
</feature>
<feature type="compositionally biased region" description="Basic and acidic residues" evidence="2">
    <location>
        <begin position="319"/>
        <end position="329"/>
    </location>
</feature>
<dbReference type="SMART" id="SM00293">
    <property type="entry name" value="PWWP"/>
    <property type="match status" value="1"/>
</dbReference>
<feature type="compositionally biased region" description="Pro residues" evidence="2">
    <location>
        <begin position="24"/>
        <end position="38"/>
    </location>
</feature>
<reference evidence="5" key="1">
    <citation type="submission" date="2013-03" db="EMBL/GenBank/DDBJ databases">
        <title>The Genome Sequence of Anopheles dirus WRAIR2.</title>
        <authorList>
            <consortium name="The Broad Institute Genomics Platform"/>
            <person name="Neafsey D.E."/>
            <person name="Walton C."/>
            <person name="Walker B."/>
            <person name="Young S.K."/>
            <person name="Zeng Q."/>
            <person name="Gargeya S."/>
            <person name="Fitzgerald M."/>
            <person name="Haas B."/>
            <person name="Abouelleil A."/>
            <person name="Allen A.W."/>
            <person name="Alvarado L."/>
            <person name="Arachchi H.M."/>
            <person name="Berlin A.M."/>
            <person name="Chapman S.B."/>
            <person name="Gainer-Dewar J."/>
            <person name="Goldberg J."/>
            <person name="Griggs A."/>
            <person name="Gujja S."/>
            <person name="Hansen M."/>
            <person name="Howarth C."/>
            <person name="Imamovic A."/>
            <person name="Ireland A."/>
            <person name="Larimer J."/>
            <person name="McCowan C."/>
            <person name="Murphy C."/>
            <person name="Pearson M."/>
            <person name="Poon T.W."/>
            <person name="Priest M."/>
            <person name="Roberts A."/>
            <person name="Saif S."/>
            <person name="Shea T."/>
            <person name="Sisk P."/>
            <person name="Sykes S."/>
            <person name="Wortman J."/>
            <person name="Nusbaum C."/>
            <person name="Birren B."/>
        </authorList>
    </citation>
    <scope>NUCLEOTIDE SEQUENCE [LARGE SCALE GENOMIC DNA]</scope>
    <source>
        <strain evidence="5">WRAIR2</strain>
    </source>
</reference>
<feature type="compositionally biased region" description="Basic and acidic residues" evidence="2">
    <location>
        <begin position="1002"/>
        <end position="1011"/>
    </location>
</feature>
<dbReference type="GO" id="GO:0010369">
    <property type="term" value="C:chromocenter"/>
    <property type="evidence" value="ECO:0007669"/>
    <property type="project" value="TreeGrafter"/>
</dbReference>
<dbReference type="EnsemblMetazoa" id="ADIR000858-RA">
    <property type="protein sequence ID" value="ADIR000858-PA"/>
    <property type="gene ID" value="ADIR000858"/>
</dbReference>
<dbReference type="PANTHER" id="PTHR16112:SF16">
    <property type="entry name" value="SIX-BANDED, ISOFORM H"/>
    <property type="match status" value="1"/>
</dbReference>
<dbReference type="FunFam" id="2.30.30.140:FF:000107">
    <property type="entry name" value="Six-banded, isoform H"/>
    <property type="match status" value="1"/>
</dbReference>
<feature type="coiled-coil region" evidence="1">
    <location>
        <begin position="1239"/>
        <end position="1273"/>
    </location>
</feature>
<feature type="region of interest" description="Disordered" evidence="2">
    <location>
        <begin position="1274"/>
        <end position="1326"/>
    </location>
</feature>
<feature type="region of interest" description="Disordered" evidence="2">
    <location>
        <begin position="376"/>
        <end position="395"/>
    </location>
</feature>
<reference evidence="4" key="2">
    <citation type="submission" date="2020-05" db="UniProtKB">
        <authorList>
            <consortium name="EnsemblMetazoa"/>
        </authorList>
    </citation>
    <scope>IDENTIFICATION</scope>
    <source>
        <strain evidence="4">WRAIR2</strain>
    </source>
</reference>
<feature type="compositionally biased region" description="Basic and acidic residues" evidence="2">
    <location>
        <begin position="382"/>
        <end position="395"/>
    </location>
</feature>
<evidence type="ECO:0000313" key="4">
    <source>
        <dbReference type="EnsemblMetazoa" id="ADIR000858-PA"/>
    </source>
</evidence>
<dbReference type="InterPro" id="IPR000313">
    <property type="entry name" value="PWWP_dom"/>
</dbReference>
<evidence type="ECO:0000313" key="5">
    <source>
        <dbReference type="Proteomes" id="UP000075884"/>
    </source>
</evidence>
<dbReference type="Gene3D" id="2.30.30.140">
    <property type="match status" value="1"/>
</dbReference>
<feature type="region of interest" description="Disordered" evidence="2">
    <location>
        <begin position="1"/>
        <end position="44"/>
    </location>
</feature>
<name>A0A182MZQ3_9DIPT</name>
<feature type="compositionally biased region" description="Low complexity" evidence="2">
    <location>
        <begin position="1280"/>
        <end position="1290"/>
    </location>
</feature>
<dbReference type="STRING" id="7168.A0A182MZQ3"/>
<dbReference type="PANTHER" id="PTHR16112">
    <property type="entry name" value="METHYL-CPG BINDING PROTEIN, DROSOPHILA"/>
    <property type="match status" value="1"/>
</dbReference>
<organism evidence="4 5">
    <name type="scientific">Anopheles dirus</name>
    <dbReference type="NCBI Taxonomy" id="7168"/>
    <lineage>
        <taxon>Eukaryota</taxon>
        <taxon>Metazoa</taxon>
        <taxon>Ecdysozoa</taxon>
        <taxon>Arthropoda</taxon>
        <taxon>Hexapoda</taxon>
        <taxon>Insecta</taxon>
        <taxon>Pterygota</taxon>
        <taxon>Neoptera</taxon>
        <taxon>Endopterygota</taxon>
        <taxon>Diptera</taxon>
        <taxon>Nematocera</taxon>
        <taxon>Culicoidea</taxon>
        <taxon>Culicidae</taxon>
        <taxon>Anophelinae</taxon>
        <taxon>Anopheles</taxon>
    </lineage>
</organism>
<keyword evidence="5" id="KW-1185">Reference proteome</keyword>
<feature type="region of interest" description="Disordered" evidence="2">
    <location>
        <begin position="414"/>
        <end position="449"/>
    </location>
</feature>
<evidence type="ECO:0000256" key="2">
    <source>
        <dbReference type="SAM" id="MobiDB-lite"/>
    </source>
</evidence>
<dbReference type="GO" id="GO:0003682">
    <property type="term" value="F:chromatin binding"/>
    <property type="evidence" value="ECO:0007669"/>
    <property type="project" value="TreeGrafter"/>
</dbReference>
<accession>A0A182MZQ3</accession>
<dbReference type="SUPFAM" id="SSF63748">
    <property type="entry name" value="Tudor/PWWP/MBT"/>
    <property type="match status" value="1"/>
</dbReference>
<dbReference type="CDD" id="cd20141">
    <property type="entry name" value="PWWP_MBD5"/>
    <property type="match status" value="1"/>
</dbReference>
<evidence type="ECO:0000256" key="1">
    <source>
        <dbReference type="SAM" id="Coils"/>
    </source>
</evidence>
<feature type="domain" description="PWWP" evidence="3">
    <location>
        <begin position="1165"/>
        <end position="1235"/>
    </location>
</feature>
<proteinExistence type="predicted"/>
<feature type="region of interest" description="Disordered" evidence="2">
    <location>
        <begin position="1045"/>
        <end position="1076"/>
    </location>
</feature>
<dbReference type="GO" id="GO:0005634">
    <property type="term" value="C:nucleus"/>
    <property type="evidence" value="ECO:0007669"/>
    <property type="project" value="TreeGrafter"/>
</dbReference>
<protein>
    <recommendedName>
        <fullName evidence="3">PWWP domain-containing protein</fullName>
    </recommendedName>
</protein>
<evidence type="ECO:0000259" key="3">
    <source>
        <dbReference type="PROSITE" id="PS50812"/>
    </source>
</evidence>
<sequence length="1344" mass="140116">MAAARADNGSRQDDTIIQPMQRPKGPPQPAQPTPPPSQSPGRYPTIFLNARKQVARAPVPVPSRQHVGRRLAPAQPRCHLQPRPPPPAPVPGMVTATNTTATTTTTSTGPLLISADSIRRTVYATFPSMSFETSTGSGAVNGLTNTIVSFAGKKAITIPVQSVNPTPPATARYKLVASAGTPKKRMPLLAPKPAGRNGEQTLAPVEQPEAKPLSITAATLSNGGAGRTSTAPYNNAPGWRRILRNKVIVYISPSNIVLHNYEQAKEYLLTAGTCKCGLPCPFNPERFFQFDAQVPNVTMAPKAHAVHCAHLKQAISSDVRPERTKRLHAETAPQQPPPPPLPATVPVRPAPSAILLKTPPWRKNVPDAAAVRLGVPVAPDRASPEQKKPTFKDDPTGYLNQQTAILHSSISFLHSPDRRSPLPVGGPGSPVAPETPGTSGNRGRPARPPIAQWAAVGGGLPKEASNAKPPMVKYEPAKPIVVCSQGGGKPPARMAYYVKANASPGEQQCTSAKVAKLNLATPVACPVTTLTTTTTTTIARTHPISTPVAPTPRATPHVISTVGGAQIVVIDGLQHSAMAAGGGARLGGFPTHGLRPPQPAQPPPQTVPKPTAALVNYSLAARPPNGTTVGTPSMALSLPTTTTTNHTPTSSSGAVILNGTNIIHLSNGLAPAGSFGGILQTHPDPSGSPKTASLALPTNGTLVLNPAGTSIRFATDGTGFHHATPATASFVRPSAANTTTTTTTYHYAPVVDGASARKVKRQLKGAPLVLQPAVAQAPPPPPPVTTTFHQQLQPAAGPFMQIATPYAGLQNIQLAPTGLSGLTVVPVSKAQPQQQPQPQPQPPQQQPYNLLGQAQTILLPAGSMVMTSDAATATTTLLQIQPPLLAGQTGLVLRQPKPQPAASFLAAPAAVAQPSYLVHPRIAPHRPLAPAPTQPAPGTIFASLPLAPATLASRGAPPVPATEPAPGCLDGAKRVEPGGTVLLHPDTVELNARLGCVERDTKVSPDLKHSLAESSSLSVAGSEPDNGTGRTIALQSPLLLEAATGGEQKKGWMRENTAKQPGEAPLGSNRTGRVLTPRLGTARPAGIAVRRTAGVPSVQPAHGKQLPVTTGKLLTTTVAAPAAGAAPTCLLAEVLPEQSYDAVSSARSLPQPAPVAATPLSPFRVGDLVWGAVRGFPAWPGKVLREPCDDVPAQQQHQQPPDQPARNSVWVRWFGTGRTNAERVDVATLRSLSEGLDMHHRAQKDARKSRKLNAQLEQAIQEAMQELDRAATGPAGYGRAGTTTTATATAVGGGRYRRRRPLRHQPPGKHHPVRAGTGGTGSTLCNRRTGTVRYLRGNKFKAKS</sequence>
<dbReference type="SMART" id="SM00391">
    <property type="entry name" value="MBD"/>
    <property type="match status" value="1"/>
</dbReference>
<feature type="region of interest" description="Disordered" evidence="2">
    <location>
        <begin position="1002"/>
        <end position="1030"/>
    </location>
</feature>
<dbReference type="PROSITE" id="PS50812">
    <property type="entry name" value="PWWP"/>
    <property type="match status" value="1"/>
</dbReference>
<feature type="compositionally biased region" description="Basic residues" evidence="2">
    <location>
        <begin position="1295"/>
        <end position="1313"/>
    </location>
</feature>
<dbReference type="VEuPathDB" id="VectorBase:ADIR000858"/>
<dbReference type="GO" id="GO:0003677">
    <property type="term" value="F:DNA binding"/>
    <property type="evidence" value="ECO:0007669"/>
    <property type="project" value="InterPro"/>
</dbReference>
<dbReference type="InterPro" id="IPR001739">
    <property type="entry name" value="Methyl_CpG_DNA-bd"/>
</dbReference>
<feature type="compositionally biased region" description="Basic and acidic residues" evidence="2">
    <location>
        <begin position="1047"/>
        <end position="1057"/>
    </location>
</feature>
<feature type="compositionally biased region" description="Pro residues" evidence="2">
    <location>
        <begin position="835"/>
        <end position="845"/>
    </location>
</feature>
<dbReference type="Proteomes" id="UP000075884">
    <property type="component" value="Unassembled WGS sequence"/>
</dbReference>
<dbReference type="Pfam" id="PF00855">
    <property type="entry name" value="PWWP"/>
    <property type="match status" value="1"/>
</dbReference>